<organism evidence="3 4">
    <name type="scientific">Pirellula staleyi (strain ATCC 27377 / DSM 6068 / ICPB 4128)</name>
    <name type="common">Pirella staleyi</name>
    <dbReference type="NCBI Taxonomy" id="530564"/>
    <lineage>
        <taxon>Bacteria</taxon>
        <taxon>Pseudomonadati</taxon>
        <taxon>Planctomycetota</taxon>
        <taxon>Planctomycetia</taxon>
        <taxon>Pirellulales</taxon>
        <taxon>Pirellulaceae</taxon>
        <taxon>Pirellula</taxon>
    </lineage>
</organism>
<feature type="region of interest" description="Disordered" evidence="1">
    <location>
        <begin position="132"/>
        <end position="152"/>
    </location>
</feature>
<dbReference type="KEGG" id="psl:Psta_2992"/>
<evidence type="ECO:0000313" key="3">
    <source>
        <dbReference type="EMBL" id="ADB17657.1"/>
    </source>
</evidence>
<feature type="chain" id="PRO_5003035617" evidence="2">
    <location>
        <begin position="26"/>
        <end position="370"/>
    </location>
</feature>
<reference evidence="3 4" key="1">
    <citation type="journal article" date="2009" name="Stand. Genomic Sci.">
        <title>Complete genome sequence of Pirellula staleyi type strain (ATCC 27377).</title>
        <authorList>
            <person name="Clum A."/>
            <person name="Tindall B.J."/>
            <person name="Sikorski J."/>
            <person name="Ivanova N."/>
            <person name="Mavrommatis K."/>
            <person name="Lucas S."/>
            <person name="Glavina del Rio T."/>
            <person name="Nolan M."/>
            <person name="Chen F."/>
            <person name="Tice H."/>
            <person name="Pitluck S."/>
            <person name="Cheng J.F."/>
            <person name="Chertkov O."/>
            <person name="Brettin T."/>
            <person name="Han C."/>
            <person name="Detter J.C."/>
            <person name="Kuske C."/>
            <person name="Bruce D."/>
            <person name="Goodwin L."/>
            <person name="Ovchinikova G."/>
            <person name="Pati A."/>
            <person name="Mikhailova N."/>
            <person name="Chen A."/>
            <person name="Palaniappan K."/>
            <person name="Land M."/>
            <person name="Hauser L."/>
            <person name="Chang Y.J."/>
            <person name="Jeffries C.D."/>
            <person name="Chain P."/>
            <person name="Rohde M."/>
            <person name="Goker M."/>
            <person name="Bristow J."/>
            <person name="Eisen J.A."/>
            <person name="Markowitz V."/>
            <person name="Hugenholtz P."/>
            <person name="Kyrpides N.C."/>
            <person name="Klenk H.P."/>
            <person name="Lapidus A."/>
        </authorList>
    </citation>
    <scope>NUCLEOTIDE SEQUENCE [LARGE SCALE GENOMIC DNA]</scope>
    <source>
        <strain evidence="4">ATCC 27377 / DSM 6068 / ICPB 4128</strain>
    </source>
</reference>
<dbReference type="Proteomes" id="UP000001887">
    <property type="component" value="Chromosome"/>
</dbReference>
<feature type="compositionally biased region" description="Acidic residues" evidence="1">
    <location>
        <begin position="134"/>
        <end position="144"/>
    </location>
</feature>
<name>D2R9A7_PIRSD</name>
<evidence type="ECO:0000256" key="1">
    <source>
        <dbReference type="SAM" id="MobiDB-lite"/>
    </source>
</evidence>
<dbReference type="eggNOG" id="ENOG50342JA">
    <property type="taxonomic scope" value="Bacteria"/>
</dbReference>
<keyword evidence="2" id="KW-0732">Signal</keyword>
<protein>
    <submittedName>
        <fullName evidence="3">Uncharacterized protein</fullName>
    </submittedName>
</protein>
<gene>
    <name evidence="3" type="ordered locus">Psta_2992</name>
</gene>
<feature type="signal peptide" evidence="2">
    <location>
        <begin position="1"/>
        <end position="25"/>
    </location>
</feature>
<evidence type="ECO:0000313" key="4">
    <source>
        <dbReference type="Proteomes" id="UP000001887"/>
    </source>
</evidence>
<dbReference type="HOGENOM" id="CLU_747740_0_0_0"/>
<proteinExistence type="predicted"/>
<evidence type="ECO:0000256" key="2">
    <source>
        <dbReference type="SAM" id="SignalP"/>
    </source>
</evidence>
<sequence length="370" mass="42025" precursor="true">MSMQRPFVWLAAVLALVSFGQVAHAQRYQPFIEPDTFRPDLQFFAPAEVSDFGGGDGPNVGFFADYDRVYLNWSRPDGESSFESPFEGDFGWGNRLELGYMTEEDTGWSFTGWHLSGPNEGIHVLQERLNRFNEDDDPNADPEDREPILSDRNPRIYDVTQSINRADLSSFEINKIWRRKTFHNGGVFEPLVGVRYVNMKDYYRRDSYNRFAEDLVGEITGIPSVSGPYEVYEQEKAIYDNVMLGGQIGFRLSHVVGHWNLSGEFRAFALQNFQHLMNKDLTTTTRYSGLGGDVELEIKDQVRSHESNDEFVWGGEIRGDASYELTRDIAVQFGFVIMDFGQGIGRGNTTATSDQDLFIGGLTFGLTLNR</sequence>
<dbReference type="AlphaFoldDB" id="D2R9A7"/>
<accession>D2R9A7</accession>
<keyword evidence="4" id="KW-1185">Reference proteome</keyword>
<dbReference type="EMBL" id="CP001848">
    <property type="protein sequence ID" value="ADB17657.1"/>
    <property type="molecule type" value="Genomic_DNA"/>
</dbReference>
<dbReference type="OrthoDB" id="255704at2"/>